<organism evidence="10">
    <name type="scientific">Melampsora larici-populina (strain 98AG31 / pathotype 3-4-7)</name>
    <name type="common">Poplar leaf rust fungus</name>
    <dbReference type="NCBI Taxonomy" id="747676"/>
    <lineage>
        <taxon>Eukaryota</taxon>
        <taxon>Fungi</taxon>
        <taxon>Dikarya</taxon>
        <taxon>Basidiomycota</taxon>
        <taxon>Pucciniomycotina</taxon>
        <taxon>Pucciniomycetes</taxon>
        <taxon>Pucciniales</taxon>
        <taxon>Melampsoraceae</taxon>
        <taxon>Melampsora</taxon>
    </lineage>
</organism>
<dbReference type="eggNOG" id="KOG4003">
    <property type="taxonomic scope" value="Eukaryota"/>
</dbReference>
<dbReference type="Gene3D" id="3.40.50.850">
    <property type="entry name" value="Isochorismatase-like"/>
    <property type="match status" value="1"/>
</dbReference>
<dbReference type="Pfam" id="PF00857">
    <property type="entry name" value="Isochorismatase"/>
    <property type="match status" value="1"/>
</dbReference>
<reference evidence="10" key="1">
    <citation type="journal article" date="2011" name="Proc. Natl. Acad. Sci. U.S.A.">
        <title>Obligate biotrophy features unraveled by the genomic analysis of rust fungi.</title>
        <authorList>
            <person name="Duplessis S."/>
            <person name="Cuomo C.A."/>
            <person name="Lin Y.-C."/>
            <person name="Aerts A."/>
            <person name="Tisserant E."/>
            <person name="Veneault-Fourrey C."/>
            <person name="Joly D.L."/>
            <person name="Hacquard S."/>
            <person name="Amselem J."/>
            <person name="Cantarel B.L."/>
            <person name="Chiu R."/>
            <person name="Coutinho P.M."/>
            <person name="Feau N."/>
            <person name="Field M."/>
            <person name="Frey P."/>
            <person name="Gelhaye E."/>
            <person name="Goldberg J."/>
            <person name="Grabherr M.G."/>
            <person name="Kodira C.D."/>
            <person name="Kohler A."/>
            <person name="Kuees U."/>
            <person name="Lindquist E.A."/>
            <person name="Lucas S.M."/>
            <person name="Mago R."/>
            <person name="Mauceli E."/>
            <person name="Morin E."/>
            <person name="Murat C."/>
            <person name="Pangilinan J.L."/>
            <person name="Park R."/>
            <person name="Pearson M."/>
            <person name="Quesneville H."/>
            <person name="Rouhier N."/>
            <person name="Sakthikumar S."/>
            <person name="Salamov A.A."/>
            <person name="Schmutz J."/>
            <person name="Selles B."/>
            <person name="Shapiro H."/>
            <person name="Tanguay P."/>
            <person name="Tuskan G.A."/>
            <person name="Henrissat B."/>
            <person name="Van de Peer Y."/>
            <person name="Rouze P."/>
            <person name="Ellis J.G."/>
            <person name="Dodds P.N."/>
            <person name="Schein J.E."/>
            <person name="Zhong S."/>
            <person name="Hamelin R.C."/>
            <person name="Grigoriev I.V."/>
            <person name="Szabo L.J."/>
            <person name="Martin F."/>
        </authorList>
    </citation>
    <scope>NUCLEOTIDE SEQUENCE [LARGE SCALE GENOMIC DNA]</scope>
    <source>
        <strain evidence="10">98AG31 / pathotype 3-4-7</strain>
    </source>
</reference>
<dbReference type="KEGG" id="mlr:MELLADRAFT_105481"/>
<dbReference type="PANTHER" id="PTHR11080:SF2">
    <property type="entry name" value="LD05707P"/>
    <property type="match status" value="1"/>
</dbReference>
<dbReference type="HOGENOM" id="CLU_068979_13_0_1"/>
<evidence type="ECO:0000256" key="4">
    <source>
        <dbReference type="ARBA" id="ARBA00022801"/>
    </source>
</evidence>
<dbReference type="InParanoid" id="F4RI96"/>
<dbReference type="GO" id="GO:0019363">
    <property type="term" value="P:pyridine nucleotide biosynthetic process"/>
    <property type="evidence" value="ECO:0007669"/>
    <property type="project" value="UniProtKB-KW"/>
</dbReference>
<accession>F4RI96</accession>
<dbReference type="PANTHER" id="PTHR11080">
    <property type="entry name" value="PYRAZINAMIDASE/NICOTINAMIDASE"/>
    <property type="match status" value="1"/>
</dbReference>
<dbReference type="STRING" id="747676.F4RI96"/>
<dbReference type="EC" id="3.5.1.19" evidence="6"/>
<dbReference type="GO" id="GO:0008936">
    <property type="term" value="F:nicotinamidase activity"/>
    <property type="evidence" value="ECO:0007669"/>
    <property type="project" value="UniProtKB-EC"/>
</dbReference>
<dbReference type="InterPro" id="IPR036380">
    <property type="entry name" value="Isochorismatase-like_sf"/>
</dbReference>
<evidence type="ECO:0000313" key="9">
    <source>
        <dbReference type="EMBL" id="EGG07969.1"/>
    </source>
</evidence>
<dbReference type="InterPro" id="IPR000868">
    <property type="entry name" value="Isochorismatase-like_dom"/>
</dbReference>
<evidence type="ECO:0000256" key="1">
    <source>
        <dbReference type="ARBA" id="ARBA00006336"/>
    </source>
</evidence>
<sequence length="219" mass="24163">MQKLNPEITALVLVDIQNDFLPPSGSLAIPNGDAILPVVHQVLELDWALIIASQDYHPPDHISFASNHQQEAECPPKIDPNSGIALWPDHCVQGTIGCEIENGIKKLLSQRDQLVQFVKKGQDPQKEEYSAFDSSGTMDKLLKSRNISTLVCMGLAADYCLVATARSALTSGYEVYWLSSGTQAVGGQEVQCKIEAELINEFPESYKVINLEELQSYFQ</sequence>
<comment type="pathway">
    <text evidence="5">Cofactor biosynthesis; nicotinate biosynthesis; nicotinate from nicotinamide: step 1/1.</text>
</comment>
<keyword evidence="3" id="KW-0479">Metal-binding</keyword>
<evidence type="ECO:0000256" key="6">
    <source>
        <dbReference type="ARBA" id="ARBA00039017"/>
    </source>
</evidence>
<comment type="similarity">
    <text evidence="1">Belongs to the isochorismatase family.</text>
</comment>
<dbReference type="GeneID" id="18922618"/>
<dbReference type="AlphaFoldDB" id="F4RI96"/>
<dbReference type="SUPFAM" id="SSF52499">
    <property type="entry name" value="Isochorismatase-like hydrolases"/>
    <property type="match status" value="1"/>
</dbReference>
<evidence type="ECO:0000256" key="3">
    <source>
        <dbReference type="ARBA" id="ARBA00022723"/>
    </source>
</evidence>
<dbReference type="GO" id="GO:0046872">
    <property type="term" value="F:metal ion binding"/>
    <property type="evidence" value="ECO:0007669"/>
    <property type="project" value="UniProtKB-KW"/>
</dbReference>
<evidence type="ECO:0000256" key="7">
    <source>
        <dbReference type="ARBA" id="ARBA00043224"/>
    </source>
</evidence>
<proteinExistence type="inferred from homology"/>
<evidence type="ECO:0000256" key="2">
    <source>
        <dbReference type="ARBA" id="ARBA00022642"/>
    </source>
</evidence>
<evidence type="ECO:0000256" key="5">
    <source>
        <dbReference type="ARBA" id="ARBA00037900"/>
    </source>
</evidence>
<dbReference type="OrthoDB" id="1739143at2759"/>
<dbReference type="VEuPathDB" id="FungiDB:MELLADRAFT_105481"/>
<protein>
    <recommendedName>
        <fullName evidence="6">nicotinamidase</fullName>
        <ecNumber evidence="6">3.5.1.19</ecNumber>
    </recommendedName>
    <alternativeName>
        <fullName evidence="7">Nicotinamide deamidase</fullName>
    </alternativeName>
</protein>
<dbReference type="InterPro" id="IPR052347">
    <property type="entry name" value="Isochorismatase_Nicotinamidase"/>
</dbReference>
<dbReference type="Proteomes" id="UP000001072">
    <property type="component" value="Unassembled WGS sequence"/>
</dbReference>
<keyword evidence="4" id="KW-0378">Hydrolase</keyword>
<gene>
    <name evidence="9" type="ORF">MELLADRAFT_105481</name>
</gene>
<evidence type="ECO:0000259" key="8">
    <source>
        <dbReference type="Pfam" id="PF00857"/>
    </source>
</evidence>
<keyword evidence="2" id="KW-0662">Pyridine nucleotide biosynthesis</keyword>
<dbReference type="FunCoup" id="F4RI96">
    <property type="interactions" value="44"/>
</dbReference>
<evidence type="ECO:0000313" key="10">
    <source>
        <dbReference type="Proteomes" id="UP000001072"/>
    </source>
</evidence>
<name>F4RI96_MELLP</name>
<keyword evidence="10" id="KW-1185">Reference proteome</keyword>
<dbReference type="RefSeq" id="XP_007408734.1">
    <property type="nucleotide sequence ID" value="XM_007408672.1"/>
</dbReference>
<feature type="domain" description="Isochorismatase-like" evidence="8">
    <location>
        <begin position="9"/>
        <end position="191"/>
    </location>
</feature>
<dbReference type="EMBL" id="GL883102">
    <property type="protein sequence ID" value="EGG07969.1"/>
    <property type="molecule type" value="Genomic_DNA"/>
</dbReference>